<dbReference type="Pfam" id="PF11319">
    <property type="entry name" value="VasI"/>
    <property type="match status" value="1"/>
</dbReference>
<dbReference type="HOGENOM" id="CLU_096110_0_0_6"/>
<name>Q0ACM5_ALKEH</name>
<dbReference type="Proteomes" id="UP000001962">
    <property type="component" value="Chromosome"/>
</dbReference>
<dbReference type="RefSeq" id="WP_011627808.1">
    <property type="nucleotide sequence ID" value="NC_008340.1"/>
</dbReference>
<reference evidence="3" key="1">
    <citation type="submission" date="2006-08" db="EMBL/GenBank/DDBJ databases">
        <title>Complete sequence of Alkalilimnicola ehrilichei MLHE-1.</title>
        <authorList>
            <person name="Copeland A."/>
            <person name="Lucas S."/>
            <person name="Lapidus A."/>
            <person name="Barry K."/>
            <person name="Detter J.C."/>
            <person name="Glavina del Rio T."/>
            <person name="Hammon N."/>
            <person name="Israni S."/>
            <person name="Dalin E."/>
            <person name="Tice H."/>
            <person name="Pitluck S."/>
            <person name="Sims D."/>
            <person name="Brettin T."/>
            <person name="Bruce D."/>
            <person name="Han C."/>
            <person name="Tapia R."/>
            <person name="Gilna P."/>
            <person name="Schmutz J."/>
            <person name="Larimer F."/>
            <person name="Land M."/>
            <person name="Hauser L."/>
            <person name="Kyrpides N."/>
            <person name="Mikhailova N."/>
            <person name="Oremland R.S."/>
            <person name="Hoeft S.E."/>
            <person name="Switzer-Blum J."/>
            <person name="Kulp T."/>
            <person name="King G."/>
            <person name="Tabita R."/>
            <person name="Witte B."/>
            <person name="Santini J.M."/>
            <person name="Basu P."/>
            <person name="Hollibaugh J.T."/>
            <person name="Xie G."/>
            <person name="Stolz J.F."/>
            <person name="Richardson P."/>
        </authorList>
    </citation>
    <scope>NUCLEOTIDE SEQUENCE [LARGE SCALE GENOMIC DNA]</scope>
    <source>
        <strain evidence="3">ATCC BAA-1101 / DSM 17681 / MLHE-1</strain>
    </source>
</reference>
<feature type="signal peptide" evidence="1">
    <location>
        <begin position="1"/>
        <end position="23"/>
    </location>
</feature>
<evidence type="ECO:0000256" key="1">
    <source>
        <dbReference type="SAM" id="SignalP"/>
    </source>
</evidence>
<dbReference type="eggNOG" id="ENOG5032RR9">
    <property type="taxonomic scope" value="Bacteria"/>
</dbReference>
<organism evidence="2 3">
    <name type="scientific">Alkalilimnicola ehrlichii (strain ATCC BAA-1101 / DSM 17681 / MLHE-1)</name>
    <dbReference type="NCBI Taxonomy" id="187272"/>
    <lineage>
        <taxon>Bacteria</taxon>
        <taxon>Pseudomonadati</taxon>
        <taxon>Pseudomonadota</taxon>
        <taxon>Gammaproteobacteria</taxon>
        <taxon>Chromatiales</taxon>
        <taxon>Ectothiorhodospiraceae</taxon>
        <taxon>Alkalilimnicola</taxon>
    </lineage>
</organism>
<evidence type="ECO:0000313" key="3">
    <source>
        <dbReference type="Proteomes" id="UP000001962"/>
    </source>
</evidence>
<keyword evidence="3" id="KW-1185">Reference proteome</keyword>
<sequence>MSRPRLLPLLVLLPLLAMPAAQGADGESGPPAHRCAAIESRAERLACYDALFPPDAVAAGAKALAAPPLWQAAARQERRRAADDRGLAVDTTEGEGVLLTAPALGTAPPRPTLVLACHNAITHFELHLPEAGGRGRVELTLARGETRLRQTWQMRADGHVLSGGRGLPAIATLRQLLPGGTLTLRSDDAPALDGLRFQLGDLREALKPLRNQCQW</sequence>
<gene>
    <name evidence="2" type="ordered locus">Mlg_0055</name>
</gene>
<dbReference type="KEGG" id="aeh:Mlg_0055"/>
<accession>Q0ACM5</accession>
<dbReference type="EMBL" id="CP000453">
    <property type="protein sequence ID" value="ABI55412.1"/>
    <property type="molecule type" value="Genomic_DNA"/>
</dbReference>
<evidence type="ECO:0000313" key="2">
    <source>
        <dbReference type="EMBL" id="ABI55412.1"/>
    </source>
</evidence>
<protein>
    <recommendedName>
        <fullName evidence="4">Type VI secretion-associated protein, VC_A0118 family</fullName>
    </recommendedName>
</protein>
<keyword evidence="1" id="KW-0732">Signal</keyword>
<evidence type="ECO:0008006" key="4">
    <source>
        <dbReference type="Google" id="ProtNLM"/>
    </source>
</evidence>
<dbReference type="NCBIfam" id="TIGR03360">
    <property type="entry name" value="VI_minor_1"/>
    <property type="match status" value="1"/>
</dbReference>
<dbReference type="AlphaFoldDB" id="Q0ACM5"/>
<proteinExistence type="predicted"/>
<feature type="chain" id="PRO_5004168258" description="Type VI secretion-associated protein, VC_A0118 family" evidence="1">
    <location>
        <begin position="24"/>
        <end position="215"/>
    </location>
</feature>
<dbReference type="InterPro" id="IPR017738">
    <property type="entry name" value="T6SS-assoc_VCA0118"/>
</dbReference>